<dbReference type="GeneID" id="25413640"/>
<protein>
    <recommendedName>
        <fullName evidence="5">Secreted protein</fullName>
    </recommendedName>
</protein>
<sequence>MAQSRRWRKVMVLLSYQVLLARDASSQDSHTTPRPAQPLSAWRHHRDTTERADSLCGCRRAFYITTISSKKRASLYQGVRGVRSIGRRTRPDRGVVWVGKLTESVKTILESDGASREKLWTSIMPSLAVADVRALQKRQASTSQSFCPKQERTTSSRVTYTQCCSCSQGNLMSLLTYPPIFEALKVTCRSNLRPHVAAKDYMFITCRSYSQLCSTTAA</sequence>
<evidence type="ECO:0000256" key="1">
    <source>
        <dbReference type="SAM" id="MobiDB-lite"/>
    </source>
</evidence>
<gene>
    <name evidence="3" type="ORF">M436DRAFT_64127</name>
</gene>
<name>A0A074XEB9_9PEZI</name>
<dbReference type="RefSeq" id="XP_013427155.1">
    <property type="nucleotide sequence ID" value="XM_013571701.1"/>
</dbReference>
<keyword evidence="2" id="KW-0732">Signal</keyword>
<proteinExistence type="predicted"/>
<accession>A0A074XEB9</accession>
<feature type="signal peptide" evidence="2">
    <location>
        <begin position="1"/>
        <end position="26"/>
    </location>
</feature>
<dbReference type="HOGENOM" id="CLU_1266646_0_0_1"/>
<evidence type="ECO:0000313" key="3">
    <source>
        <dbReference type="EMBL" id="KEQ72961.1"/>
    </source>
</evidence>
<reference evidence="3 4" key="1">
    <citation type="journal article" date="2014" name="BMC Genomics">
        <title>Genome sequencing of four Aureobasidium pullulans varieties: biotechnological potential, stress tolerance, and description of new species.</title>
        <authorList>
            <person name="Gostin Ar C."/>
            <person name="Ohm R.A."/>
            <person name="Kogej T."/>
            <person name="Sonjak S."/>
            <person name="Turk M."/>
            <person name="Zajc J."/>
            <person name="Zalar P."/>
            <person name="Grube M."/>
            <person name="Sun H."/>
            <person name="Han J."/>
            <person name="Sharma A."/>
            <person name="Chiniquy J."/>
            <person name="Ngan C.Y."/>
            <person name="Lipzen A."/>
            <person name="Barry K."/>
            <person name="Grigoriev I.V."/>
            <person name="Gunde-Cimerman N."/>
        </authorList>
    </citation>
    <scope>NUCLEOTIDE SEQUENCE [LARGE SCALE GENOMIC DNA]</scope>
    <source>
        <strain evidence="3 4">CBS 147.97</strain>
    </source>
</reference>
<evidence type="ECO:0000313" key="4">
    <source>
        <dbReference type="Proteomes" id="UP000027730"/>
    </source>
</evidence>
<dbReference type="Proteomes" id="UP000027730">
    <property type="component" value="Unassembled WGS sequence"/>
</dbReference>
<evidence type="ECO:0008006" key="5">
    <source>
        <dbReference type="Google" id="ProtNLM"/>
    </source>
</evidence>
<organism evidence="3 4">
    <name type="scientific">Aureobasidium namibiae CBS 147.97</name>
    <dbReference type="NCBI Taxonomy" id="1043004"/>
    <lineage>
        <taxon>Eukaryota</taxon>
        <taxon>Fungi</taxon>
        <taxon>Dikarya</taxon>
        <taxon>Ascomycota</taxon>
        <taxon>Pezizomycotina</taxon>
        <taxon>Dothideomycetes</taxon>
        <taxon>Dothideomycetidae</taxon>
        <taxon>Dothideales</taxon>
        <taxon>Saccotheciaceae</taxon>
        <taxon>Aureobasidium</taxon>
    </lineage>
</organism>
<feature type="chain" id="PRO_5001702264" description="Secreted protein" evidence="2">
    <location>
        <begin position="27"/>
        <end position="218"/>
    </location>
</feature>
<feature type="compositionally biased region" description="Polar residues" evidence="1">
    <location>
        <begin position="25"/>
        <end position="34"/>
    </location>
</feature>
<keyword evidence="4" id="KW-1185">Reference proteome</keyword>
<evidence type="ECO:0000256" key="2">
    <source>
        <dbReference type="SAM" id="SignalP"/>
    </source>
</evidence>
<feature type="region of interest" description="Disordered" evidence="1">
    <location>
        <begin position="25"/>
        <end position="45"/>
    </location>
</feature>
<dbReference type="EMBL" id="KL584710">
    <property type="protein sequence ID" value="KEQ72961.1"/>
    <property type="molecule type" value="Genomic_DNA"/>
</dbReference>
<dbReference type="AlphaFoldDB" id="A0A074XEB9"/>